<dbReference type="EMBL" id="NIVC01002946">
    <property type="protein sequence ID" value="PAA54238.1"/>
    <property type="molecule type" value="Genomic_DNA"/>
</dbReference>
<comment type="catalytic activity">
    <reaction evidence="19">
        <text>Ca(2+)(in) + 3 Na(+)(out) = Ca(2+)(out) + 3 Na(+)(in)</text>
        <dbReference type="Rhea" id="RHEA:69955"/>
        <dbReference type="ChEBI" id="CHEBI:29101"/>
        <dbReference type="ChEBI" id="CHEBI:29108"/>
    </reaction>
</comment>
<keyword evidence="13 21" id="KW-1133">Transmembrane helix</keyword>
<dbReference type="InterPro" id="IPR051171">
    <property type="entry name" value="CaCA"/>
</dbReference>
<dbReference type="InterPro" id="IPR003644">
    <property type="entry name" value="Calx_beta"/>
</dbReference>
<feature type="transmembrane region" description="Helical" evidence="21">
    <location>
        <begin position="796"/>
        <end position="817"/>
    </location>
</feature>
<evidence type="ECO:0000256" key="19">
    <source>
        <dbReference type="ARBA" id="ARBA00033667"/>
    </source>
</evidence>
<keyword evidence="10" id="KW-0677">Repeat</keyword>
<dbReference type="GO" id="GO:0005516">
    <property type="term" value="F:calmodulin binding"/>
    <property type="evidence" value="ECO:0007669"/>
    <property type="project" value="UniProtKB-KW"/>
</dbReference>
<dbReference type="GO" id="GO:0098794">
    <property type="term" value="C:postsynapse"/>
    <property type="evidence" value="ECO:0007669"/>
    <property type="project" value="TreeGrafter"/>
</dbReference>
<dbReference type="InterPro" id="IPR044880">
    <property type="entry name" value="NCX_ion-bd_dom_sf"/>
</dbReference>
<keyword evidence="14" id="KW-0915">Sodium</keyword>
<evidence type="ECO:0000259" key="22">
    <source>
        <dbReference type="SMART" id="SM00237"/>
    </source>
</evidence>
<comment type="caution">
    <text evidence="23">The sequence shown here is derived from an EMBL/GenBank/DDBJ whole genome shotgun (WGS) entry which is preliminary data.</text>
</comment>
<dbReference type="SMART" id="SM00237">
    <property type="entry name" value="Calx_beta"/>
    <property type="match status" value="2"/>
</dbReference>
<proteinExistence type="inferred from homology"/>
<dbReference type="AlphaFoldDB" id="A0A267DY73"/>
<dbReference type="OrthoDB" id="418484at2759"/>
<evidence type="ECO:0000256" key="8">
    <source>
        <dbReference type="ARBA" id="ARBA00022723"/>
    </source>
</evidence>
<sequence>MSTVAHFSNFSSGYVVELVANGTEPCKSWLLLPAENLWPVWLRAILYIAAMLYIFLGIAAASDAFMSAIEKITSTKKSVTFYDVELGQTVTKDVYVWNETVANLTLMALGSSAPEILLAIIETVSNLHLIDSNMKGSSLGLFTIIGSAAFNLLVITGICVISVASPGFKHIKEFGVFCITSVFSLWAYVWMLLCAAVITPHTIDLWEALLTLAFFPILVILAYCQDKGWWCRLCGGSGCGAGGGSVEEGKGNSVSPMANGNGQALDMNANTNHPSTSSASTTQLHTGGGSTYSVREIDASNSQMQRVLSRARLRHAAVKSMLGSSKRVRSATVKRPVLRNAVVKIPHRTATDNWGKVTFSSPNYSVLESGGHIEVDLILYRKIPLPPSVSGHRPLSAAGQDSAPADEEPAESSLTEKTGVVSVNYCTREGTAKDGHDFSHTEGAVIFNEDEYVKTIRIPIIDDYEYEADKEFFIDLSCPEESGIIGDPGVAKVTIIDDDVPGEFDFASTYFHGDPSSGVLRLVIDRMGGSDGTVTLDVCTEDGSAVGGDNCKSFDYVACNEQVTFKHGEMQKTVEIRINEASAASKQFTAILKNPSFGAKLGAVSGAVCFIGPDESKHDEAQLAKEAQDDEEEELTYKGQFIQAMSIDAGEDEDGNPNEISCLDLLLHFCTFFFKVLIALVPPTQYLKAYPAFVISLIVIGTMTAFVEQLGNLLGCVLGIHQAVTGITIVAIGTSLPDTFASRTAALQDEYADNSVGNVTGSNSVNVFLGLGLPWCIATIYAAAKGKSYCVDPDNLFQSLVFFLTVATVCIITLFVRRALGGELGGPKAVKWVCGVCMISLWVLYVILASLKAYNILQFNVDLPVASGVCSTAHSSV</sequence>
<dbReference type="Proteomes" id="UP000215902">
    <property type="component" value="Unassembled WGS sequence"/>
</dbReference>
<dbReference type="Gene3D" id="1.20.1420.30">
    <property type="entry name" value="NCX, central ion-binding region"/>
    <property type="match status" value="2"/>
</dbReference>
<name>A0A267DY73_9PLAT</name>
<dbReference type="Gene3D" id="2.60.40.2030">
    <property type="match status" value="2"/>
</dbReference>
<keyword evidence="17" id="KW-0325">Glycoprotein</keyword>
<evidence type="ECO:0000256" key="3">
    <source>
        <dbReference type="ARBA" id="ARBA00022448"/>
    </source>
</evidence>
<dbReference type="Pfam" id="PF03160">
    <property type="entry name" value="Calx-beta"/>
    <property type="match status" value="1"/>
</dbReference>
<keyword evidence="8" id="KW-0479">Metal-binding</keyword>
<dbReference type="InterPro" id="IPR038081">
    <property type="entry name" value="CalX-like_sf"/>
</dbReference>
<feature type="transmembrane region" description="Helical" evidence="21">
    <location>
        <begin position="205"/>
        <end position="224"/>
    </location>
</feature>
<feature type="region of interest" description="Disordered" evidence="20">
    <location>
        <begin position="391"/>
        <end position="415"/>
    </location>
</feature>
<evidence type="ECO:0000256" key="2">
    <source>
        <dbReference type="ARBA" id="ARBA00007489"/>
    </source>
</evidence>
<evidence type="ECO:0000256" key="6">
    <source>
        <dbReference type="ARBA" id="ARBA00022568"/>
    </source>
</evidence>
<keyword evidence="12" id="KW-0112">Calmodulin-binding</keyword>
<dbReference type="GO" id="GO:0042383">
    <property type="term" value="C:sarcolemma"/>
    <property type="evidence" value="ECO:0007669"/>
    <property type="project" value="TreeGrafter"/>
</dbReference>
<comment type="subcellular location">
    <subcellularLocation>
        <location evidence="1">Cell membrane</location>
        <topology evidence="1">Multi-pass membrane protein</topology>
    </subcellularLocation>
</comment>
<feature type="domain" description="Calx-beta" evidence="22">
    <location>
        <begin position="341"/>
        <end position="477"/>
    </location>
</feature>
<keyword evidence="24" id="KW-1185">Reference proteome</keyword>
<dbReference type="InterPro" id="IPR004837">
    <property type="entry name" value="NaCa_Exmemb"/>
</dbReference>
<evidence type="ECO:0000256" key="5">
    <source>
        <dbReference type="ARBA" id="ARBA00022475"/>
    </source>
</evidence>
<dbReference type="GO" id="GO:0005432">
    <property type="term" value="F:calcium:sodium antiporter activity"/>
    <property type="evidence" value="ECO:0007669"/>
    <property type="project" value="InterPro"/>
</dbReference>
<evidence type="ECO:0000313" key="24">
    <source>
        <dbReference type="Proteomes" id="UP000215902"/>
    </source>
</evidence>
<feature type="region of interest" description="Disordered" evidence="20">
    <location>
        <begin position="250"/>
        <end position="290"/>
    </location>
</feature>
<accession>A0A267DY73</accession>
<dbReference type="InterPro" id="IPR004836">
    <property type="entry name" value="Na_Ca_Ex"/>
</dbReference>
<dbReference type="STRING" id="282301.A0A267DY73"/>
<dbReference type="PANTHER" id="PTHR11878">
    <property type="entry name" value="SODIUM/CALCIUM EXCHANGER"/>
    <property type="match status" value="1"/>
</dbReference>
<feature type="transmembrane region" description="Helical" evidence="21">
    <location>
        <begin position="765"/>
        <end position="784"/>
    </location>
</feature>
<keyword evidence="5" id="KW-1003">Cell membrane</keyword>
<keyword evidence="16 21" id="KW-0472">Membrane</keyword>
<dbReference type="Pfam" id="PF01699">
    <property type="entry name" value="Na_Ca_ex"/>
    <property type="match status" value="2"/>
</dbReference>
<feature type="transmembrane region" description="Helical" evidence="21">
    <location>
        <begin position="829"/>
        <end position="848"/>
    </location>
</feature>
<evidence type="ECO:0000256" key="16">
    <source>
        <dbReference type="ARBA" id="ARBA00023136"/>
    </source>
</evidence>
<evidence type="ECO:0000256" key="7">
    <source>
        <dbReference type="ARBA" id="ARBA00022692"/>
    </source>
</evidence>
<comment type="similarity">
    <text evidence="2">Belongs to the Ca(2+):cation antiporter (CaCA) (TC 2.A.19) family. SLC8 subfamily.</text>
</comment>
<keyword evidence="7 21" id="KW-0812">Transmembrane</keyword>
<evidence type="ECO:0000256" key="12">
    <source>
        <dbReference type="ARBA" id="ARBA00022860"/>
    </source>
</evidence>
<evidence type="ECO:0000256" key="13">
    <source>
        <dbReference type="ARBA" id="ARBA00022989"/>
    </source>
</evidence>
<evidence type="ECO:0000256" key="17">
    <source>
        <dbReference type="ARBA" id="ARBA00023180"/>
    </source>
</evidence>
<evidence type="ECO:0000256" key="18">
    <source>
        <dbReference type="ARBA" id="ARBA00023201"/>
    </source>
</evidence>
<feature type="transmembrane region" description="Helical" evidence="21">
    <location>
        <begin position="713"/>
        <end position="733"/>
    </location>
</feature>
<evidence type="ECO:0000256" key="21">
    <source>
        <dbReference type="SAM" id="Phobius"/>
    </source>
</evidence>
<keyword evidence="18" id="KW-0739">Sodium transport</keyword>
<reference evidence="23 24" key="1">
    <citation type="submission" date="2017-06" db="EMBL/GenBank/DDBJ databases">
        <title>A platform for efficient transgenesis in Macrostomum lignano, a flatworm model organism for stem cell research.</title>
        <authorList>
            <person name="Berezikov E."/>
        </authorList>
    </citation>
    <scope>NUCLEOTIDE SEQUENCE [LARGE SCALE GENOMIC DNA]</scope>
    <source>
        <strain evidence="23">DV1</strain>
        <tissue evidence="23">Whole organism</tissue>
    </source>
</reference>
<feature type="transmembrane region" description="Helical" evidence="21">
    <location>
        <begin position="176"/>
        <end position="199"/>
    </location>
</feature>
<feature type="transmembrane region" description="Helical" evidence="21">
    <location>
        <begin position="40"/>
        <end position="61"/>
    </location>
</feature>
<keyword evidence="3" id="KW-0813">Transport</keyword>
<dbReference type="GO" id="GO:0030424">
    <property type="term" value="C:axon"/>
    <property type="evidence" value="ECO:0007669"/>
    <property type="project" value="TreeGrafter"/>
</dbReference>
<dbReference type="GO" id="GO:0046872">
    <property type="term" value="F:metal ion binding"/>
    <property type="evidence" value="ECO:0007669"/>
    <property type="project" value="UniProtKB-KW"/>
</dbReference>
<evidence type="ECO:0000256" key="14">
    <source>
        <dbReference type="ARBA" id="ARBA00023053"/>
    </source>
</evidence>
<protein>
    <recommendedName>
        <fullName evidence="22">Calx-beta domain-containing protein</fullName>
    </recommendedName>
</protein>
<evidence type="ECO:0000256" key="9">
    <source>
        <dbReference type="ARBA" id="ARBA00022729"/>
    </source>
</evidence>
<evidence type="ECO:0000256" key="20">
    <source>
        <dbReference type="SAM" id="MobiDB-lite"/>
    </source>
</evidence>
<feature type="domain" description="Calx-beta" evidence="22">
    <location>
        <begin position="491"/>
        <end position="593"/>
    </location>
</feature>
<dbReference type="PANTHER" id="PTHR11878:SF70">
    <property type="entry name" value="CALX-BETA DOMAIN-CONTAINING PROTEIN"/>
    <property type="match status" value="1"/>
</dbReference>
<dbReference type="SUPFAM" id="SSF141072">
    <property type="entry name" value="CalX-like"/>
    <property type="match status" value="2"/>
</dbReference>
<evidence type="ECO:0000256" key="15">
    <source>
        <dbReference type="ARBA" id="ARBA00023065"/>
    </source>
</evidence>
<dbReference type="GO" id="GO:0007154">
    <property type="term" value="P:cell communication"/>
    <property type="evidence" value="ECO:0007669"/>
    <property type="project" value="InterPro"/>
</dbReference>
<dbReference type="PRINTS" id="PR01259">
    <property type="entry name" value="NACAEXCHNGR"/>
</dbReference>
<keyword evidence="4" id="KW-0050">Antiport</keyword>
<gene>
    <name evidence="23" type="ORF">BOX15_Mlig025911g3</name>
</gene>
<organism evidence="23 24">
    <name type="scientific">Macrostomum lignano</name>
    <dbReference type="NCBI Taxonomy" id="282301"/>
    <lineage>
        <taxon>Eukaryota</taxon>
        <taxon>Metazoa</taxon>
        <taxon>Spiralia</taxon>
        <taxon>Lophotrochozoa</taxon>
        <taxon>Platyhelminthes</taxon>
        <taxon>Rhabditophora</taxon>
        <taxon>Macrostomorpha</taxon>
        <taxon>Macrostomida</taxon>
        <taxon>Macrostomidae</taxon>
        <taxon>Macrostomum</taxon>
    </lineage>
</organism>
<evidence type="ECO:0000313" key="23">
    <source>
        <dbReference type="EMBL" id="PAA54238.1"/>
    </source>
</evidence>
<keyword evidence="6" id="KW-0109">Calcium transport</keyword>
<dbReference type="GO" id="GO:0098703">
    <property type="term" value="P:calcium ion import across plasma membrane"/>
    <property type="evidence" value="ECO:0007669"/>
    <property type="project" value="TreeGrafter"/>
</dbReference>
<evidence type="ECO:0000256" key="4">
    <source>
        <dbReference type="ARBA" id="ARBA00022449"/>
    </source>
</evidence>
<evidence type="ECO:0000256" key="11">
    <source>
        <dbReference type="ARBA" id="ARBA00022837"/>
    </source>
</evidence>
<keyword evidence="9" id="KW-0732">Signal</keyword>
<evidence type="ECO:0000256" key="10">
    <source>
        <dbReference type="ARBA" id="ARBA00022737"/>
    </source>
</evidence>
<keyword evidence="15" id="KW-0406">Ion transport</keyword>
<keyword evidence="11" id="KW-0106">Calcium</keyword>
<feature type="transmembrane region" description="Helical" evidence="21">
    <location>
        <begin position="141"/>
        <end position="164"/>
    </location>
</feature>
<evidence type="ECO:0000256" key="1">
    <source>
        <dbReference type="ARBA" id="ARBA00004651"/>
    </source>
</evidence>
<feature type="compositionally biased region" description="Polar residues" evidence="20">
    <location>
        <begin position="256"/>
        <end position="285"/>
    </location>
</feature>